<gene>
    <name evidence="2" type="ORF">LSAT_V11C100028730</name>
</gene>
<proteinExistence type="predicted"/>
<reference evidence="2 3" key="1">
    <citation type="journal article" date="2017" name="Nat. Commun.">
        <title>Genome assembly with in vitro proximity ligation data and whole-genome triplication in lettuce.</title>
        <authorList>
            <person name="Reyes-Chin-Wo S."/>
            <person name="Wang Z."/>
            <person name="Yang X."/>
            <person name="Kozik A."/>
            <person name="Arikit S."/>
            <person name="Song C."/>
            <person name="Xia L."/>
            <person name="Froenicke L."/>
            <person name="Lavelle D.O."/>
            <person name="Truco M.J."/>
            <person name="Xia R."/>
            <person name="Zhu S."/>
            <person name="Xu C."/>
            <person name="Xu H."/>
            <person name="Xu X."/>
            <person name="Cox K."/>
            <person name="Korf I."/>
            <person name="Meyers B.C."/>
            <person name="Michelmore R.W."/>
        </authorList>
    </citation>
    <scope>NUCLEOTIDE SEQUENCE [LARGE SCALE GENOMIC DNA]</scope>
    <source>
        <strain evidence="3">cv. Salinas</strain>
        <tissue evidence="2">Seedlings</tissue>
    </source>
</reference>
<dbReference type="EMBL" id="NBSK02000001">
    <property type="protein sequence ID" value="KAJ0225050.1"/>
    <property type="molecule type" value="Genomic_DNA"/>
</dbReference>
<sequence>MFLHLDNRGEYLLTNITNYLKEHKIKHLGEIRRIMLHDKNVSWRFWTKAMQTSAYYLGVYAIYSYLTTFAASYKRNQLNGYF</sequence>
<name>A0A9R1WGZ0_LACSA</name>
<feature type="transmembrane region" description="Helical" evidence="1">
    <location>
        <begin position="54"/>
        <end position="73"/>
    </location>
</feature>
<comment type="caution">
    <text evidence="2">The sequence shown here is derived from an EMBL/GenBank/DDBJ whole genome shotgun (WGS) entry which is preliminary data.</text>
</comment>
<dbReference type="Proteomes" id="UP000235145">
    <property type="component" value="Unassembled WGS sequence"/>
</dbReference>
<accession>A0A9R1WGZ0</accession>
<protein>
    <submittedName>
        <fullName evidence="2">Uncharacterized protein</fullName>
    </submittedName>
</protein>
<dbReference type="AlphaFoldDB" id="A0A9R1WGZ0"/>
<keyword evidence="1" id="KW-0472">Membrane</keyword>
<keyword evidence="1" id="KW-0812">Transmembrane</keyword>
<evidence type="ECO:0000256" key="1">
    <source>
        <dbReference type="SAM" id="Phobius"/>
    </source>
</evidence>
<keyword evidence="1" id="KW-1133">Transmembrane helix</keyword>
<evidence type="ECO:0000313" key="3">
    <source>
        <dbReference type="Proteomes" id="UP000235145"/>
    </source>
</evidence>
<evidence type="ECO:0000313" key="2">
    <source>
        <dbReference type="EMBL" id="KAJ0225050.1"/>
    </source>
</evidence>
<keyword evidence="3" id="KW-1185">Reference proteome</keyword>
<organism evidence="2 3">
    <name type="scientific">Lactuca sativa</name>
    <name type="common">Garden lettuce</name>
    <dbReference type="NCBI Taxonomy" id="4236"/>
    <lineage>
        <taxon>Eukaryota</taxon>
        <taxon>Viridiplantae</taxon>
        <taxon>Streptophyta</taxon>
        <taxon>Embryophyta</taxon>
        <taxon>Tracheophyta</taxon>
        <taxon>Spermatophyta</taxon>
        <taxon>Magnoliopsida</taxon>
        <taxon>eudicotyledons</taxon>
        <taxon>Gunneridae</taxon>
        <taxon>Pentapetalae</taxon>
        <taxon>asterids</taxon>
        <taxon>campanulids</taxon>
        <taxon>Asterales</taxon>
        <taxon>Asteraceae</taxon>
        <taxon>Cichorioideae</taxon>
        <taxon>Cichorieae</taxon>
        <taxon>Lactucinae</taxon>
        <taxon>Lactuca</taxon>
    </lineage>
</organism>